<evidence type="ECO:0000313" key="2">
    <source>
        <dbReference type="EMBL" id="QDU68575.1"/>
    </source>
</evidence>
<dbReference type="Pfam" id="PF14086">
    <property type="entry name" value="DUF4266"/>
    <property type="match status" value="1"/>
</dbReference>
<dbReference type="RefSeq" id="WP_419191684.1">
    <property type="nucleotide sequence ID" value="NZ_CP036287.1"/>
</dbReference>
<reference evidence="2 3" key="1">
    <citation type="submission" date="2019-02" db="EMBL/GenBank/DDBJ databases">
        <title>Deep-cultivation of Planctomycetes and their phenomic and genomic characterization uncovers novel biology.</title>
        <authorList>
            <person name="Wiegand S."/>
            <person name="Jogler M."/>
            <person name="Boedeker C."/>
            <person name="Pinto D."/>
            <person name="Vollmers J."/>
            <person name="Rivas-Marin E."/>
            <person name="Kohn T."/>
            <person name="Peeters S.H."/>
            <person name="Heuer A."/>
            <person name="Rast P."/>
            <person name="Oberbeckmann S."/>
            <person name="Bunk B."/>
            <person name="Jeske O."/>
            <person name="Meyerdierks A."/>
            <person name="Storesund J.E."/>
            <person name="Kallscheuer N."/>
            <person name="Luecker S."/>
            <person name="Lage O.M."/>
            <person name="Pohl T."/>
            <person name="Merkel B.J."/>
            <person name="Hornburger P."/>
            <person name="Mueller R.-W."/>
            <person name="Bruemmer F."/>
            <person name="Labrenz M."/>
            <person name="Spormann A.M."/>
            <person name="Op den Camp H."/>
            <person name="Overmann J."/>
            <person name="Amann R."/>
            <person name="Jetten M.S.M."/>
            <person name="Mascher T."/>
            <person name="Medema M.H."/>
            <person name="Devos D.P."/>
            <person name="Kaster A.-K."/>
            <person name="Ovreas L."/>
            <person name="Rohde M."/>
            <person name="Galperin M.Y."/>
            <person name="Jogler C."/>
        </authorList>
    </citation>
    <scope>NUCLEOTIDE SEQUENCE [LARGE SCALE GENOMIC DNA]</scope>
    <source>
        <strain evidence="2 3">Pla133</strain>
    </source>
</reference>
<organism evidence="2 3">
    <name type="scientific">Engelhardtia mirabilis</name>
    <dbReference type="NCBI Taxonomy" id="2528011"/>
    <lineage>
        <taxon>Bacteria</taxon>
        <taxon>Pseudomonadati</taxon>
        <taxon>Planctomycetota</taxon>
        <taxon>Planctomycetia</taxon>
        <taxon>Planctomycetia incertae sedis</taxon>
        <taxon>Engelhardtia</taxon>
    </lineage>
</organism>
<accession>A0A518BNM2</accession>
<name>A0A518BNM2_9BACT</name>
<dbReference type="EMBL" id="CP036287">
    <property type="protein sequence ID" value="QDU68575.1"/>
    <property type="molecule type" value="Genomic_DNA"/>
</dbReference>
<dbReference type="KEGG" id="pbap:Pla133_36740"/>
<proteinExistence type="predicted"/>
<dbReference type="AlphaFoldDB" id="A0A518BNM2"/>
<sequence length="81" mass="8062">MNTKISKSLAGLGLAGLGALMGCTSEVPFYQRQAFADPVMGTYAYPGASSAESHFAAKVIYSNEGSIGGIGTSGGGGCGCY</sequence>
<feature type="domain" description="DUF4266" evidence="1">
    <location>
        <begin position="29"/>
        <end position="80"/>
    </location>
</feature>
<dbReference type="InterPro" id="IPR025362">
    <property type="entry name" value="DUF4266"/>
</dbReference>
<keyword evidence="3" id="KW-1185">Reference proteome</keyword>
<protein>
    <recommendedName>
        <fullName evidence="1">DUF4266 domain-containing protein</fullName>
    </recommendedName>
</protein>
<dbReference type="Proteomes" id="UP000316921">
    <property type="component" value="Chromosome"/>
</dbReference>
<dbReference type="PROSITE" id="PS51257">
    <property type="entry name" value="PROKAR_LIPOPROTEIN"/>
    <property type="match status" value="1"/>
</dbReference>
<gene>
    <name evidence="2" type="ORF">Pla133_36740</name>
</gene>
<evidence type="ECO:0000313" key="3">
    <source>
        <dbReference type="Proteomes" id="UP000316921"/>
    </source>
</evidence>
<evidence type="ECO:0000259" key="1">
    <source>
        <dbReference type="Pfam" id="PF14086"/>
    </source>
</evidence>